<gene>
    <name evidence="1" type="ORF">K435DRAFT_595397</name>
</gene>
<reference evidence="1 2" key="1">
    <citation type="journal article" date="2019" name="Nat. Ecol. Evol.">
        <title>Megaphylogeny resolves global patterns of mushroom evolution.</title>
        <authorList>
            <person name="Varga T."/>
            <person name="Krizsan K."/>
            <person name="Foldi C."/>
            <person name="Dima B."/>
            <person name="Sanchez-Garcia M."/>
            <person name="Sanchez-Ramirez S."/>
            <person name="Szollosi G.J."/>
            <person name="Szarkandi J.G."/>
            <person name="Papp V."/>
            <person name="Albert L."/>
            <person name="Andreopoulos W."/>
            <person name="Angelini C."/>
            <person name="Antonin V."/>
            <person name="Barry K.W."/>
            <person name="Bougher N.L."/>
            <person name="Buchanan P."/>
            <person name="Buyck B."/>
            <person name="Bense V."/>
            <person name="Catcheside P."/>
            <person name="Chovatia M."/>
            <person name="Cooper J."/>
            <person name="Damon W."/>
            <person name="Desjardin D."/>
            <person name="Finy P."/>
            <person name="Geml J."/>
            <person name="Haridas S."/>
            <person name="Hughes K."/>
            <person name="Justo A."/>
            <person name="Karasinski D."/>
            <person name="Kautmanova I."/>
            <person name="Kiss B."/>
            <person name="Kocsube S."/>
            <person name="Kotiranta H."/>
            <person name="LaButti K.M."/>
            <person name="Lechner B.E."/>
            <person name="Liimatainen K."/>
            <person name="Lipzen A."/>
            <person name="Lukacs Z."/>
            <person name="Mihaltcheva S."/>
            <person name="Morgado L.N."/>
            <person name="Niskanen T."/>
            <person name="Noordeloos M.E."/>
            <person name="Ohm R.A."/>
            <person name="Ortiz-Santana B."/>
            <person name="Ovrebo C."/>
            <person name="Racz N."/>
            <person name="Riley R."/>
            <person name="Savchenko A."/>
            <person name="Shiryaev A."/>
            <person name="Soop K."/>
            <person name="Spirin V."/>
            <person name="Szebenyi C."/>
            <person name="Tomsovsky M."/>
            <person name="Tulloss R.E."/>
            <person name="Uehling J."/>
            <person name="Grigoriev I.V."/>
            <person name="Vagvolgyi C."/>
            <person name="Papp T."/>
            <person name="Martin F.M."/>
            <person name="Miettinen O."/>
            <person name="Hibbett D.S."/>
            <person name="Nagy L.G."/>
        </authorList>
    </citation>
    <scope>NUCLEOTIDE SEQUENCE [LARGE SCALE GENOMIC DNA]</scope>
    <source>
        <strain evidence="1 2">CBS 962.96</strain>
    </source>
</reference>
<dbReference type="AlphaFoldDB" id="A0A4S8LPX3"/>
<name>A0A4S8LPX3_DENBC</name>
<sequence length="69" mass="7749">GIDLLDIEIVVQYQATCDFNMLWQWFGRAGQGTSTSATVVFLVGKSHFDEVRLKKLRNQAKKASKCKAT</sequence>
<dbReference type="SUPFAM" id="SSF52540">
    <property type="entry name" value="P-loop containing nucleoside triphosphate hydrolases"/>
    <property type="match status" value="1"/>
</dbReference>
<dbReference type="InterPro" id="IPR027417">
    <property type="entry name" value="P-loop_NTPase"/>
</dbReference>
<evidence type="ECO:0000313" key="1">
    <source>
        <dbReference type="EMBL" id="THU91013.1"/>
    </source>
</evidence>
<protein>
    <recommendedName>
        <fullName evidence="3">Helicase C-terminal domain-containing protein</fullName>
    </recommendedName>
</protein>
<feature type="non-terminal residue" evidence="1">
    <location>
        <position position="1"/>
    </location>
</feature>
<dbReference type="Proteomes" id="UP000297245">
    <property type="component" value="Unassembled WGS sequence"/>
</dbReference>
<organism evidence="1 2">
    <name type="scientific">Dendrothele bispora (strain CBS 962.96)</name>
    <dbReference type="NCBI Taxonomy" id="1314807"/>
    <lineage>
        <taxon>Eukaryota</taxon>
        <taxon>Fungi</taxon>
        <taxon>Dikarya</taxon>
        <taxon>Basidiomycota</taxon>
        <taxon>Agaricomycotina</taxon>
        <taxon>Agaricomycetes</taxon>
        <taxon>Agaricomycetidae</taxon>
        <taxon>Agaricales</taxon>
        <taxon>Agaricales incertae sedis</taxon>
        <taxon>Dendrothele</taxon>
    </lineage>
</organism>
<dbReference type="EMBL" id="ML179318">
    <property type="protein sequence ID" value="THU91013.1"/>
    <property type="molecule type" value="Genomic_DNA"/>
</dbReference>
<evidence type="ECO:0000313" key="2">
    <source>
        <dbReference type="Proteomes" id="UP000297245"/>
    </source>
</evidence>
<accession>A0A4S8LPX3</accession>
<dbReference type="Gene3D" id="3.40.50.300">
    <property type="entry name" value="P-loop containing nucleotide triphosphate hydrolases"/>
    <property type="match status" value="1"/>
</dbReference>
<dbReference type="OrthoDB" id="10261556at2759"/>
<evidence type="ECO:0008006" key="3">
    <source>
        <dbReference type="Google" id="ProtNLM"/>
    </source>
</evidence>
<proteinExistence type="predicted"/>
<keyword evidence="2" id="KW-1185">Reference proteome</keyword>
<feature type="non-terminal residue" evidence="1">
    <location>
        <position position="69"/>
    </location>
</feature>